<evidence type="ECO:0000313" key="2">
    <source>
        <dbReference type="Proteomes" id="UP000194948"/>
    </source>
</evidence>
<name>A0AAQ3W643_9ENTE</name>
<dbReference type="AlphaFoldDB" id="A0AAQ3W643"/>
<gene>
    <name evidence="1" type="ORF">A5821_000269</name>
</gene>
<reference evidence="1 2" key="2">
    <citation type="submission" date="2024-03" db="EMBL/GenBank/DDBJ databases">
        <title>The Genome Sequence of Enterococcus sp. DIV0205d.</title>
        <authorList>
            <consortium name="The Broad Institute Genomics Platform"/>
            <consortium name="The Broad Institute Microbial Omics Core"/>
            <consortium name="The Broad Institute Genomic Center for Infectious Diseases"/>
            <person name="Earl A."/>
            <person name="Manson A."/>
            <person name="Gilmore M."/>
            <person name="Schwartman J."/>
            <person name="Shea T."/>
            <person name="Abouelleil A."/>
            <person name="Cao P."/>
            <person name="Chapman S."/>
            <person name="Cusick C."/>
            <person name="Young S."/>
            <person name="Neafsey D."/>
            <person name="Nusbaum C."/>
            <person name="Birren B."/>
        </authorList>
    </citation>
    <scope>NUCLEOTIDE SEQUENCE [LARGE SCALE GENOMIC DNA]</scope>
    <source>
        <strain evidence="1 2">7F3_DIV0205</strain>
    </source>
</reference>
<dbReference type="RefSeq" id="WP_086312670.1">
    <property type="nucleotide sequence ID" value="NZ_CP147244.1"/>
</dbReference>
<dbReference type="Proteomes" id="UP000194948">
    <property type="component" value="Chromosome"/>
</dbReference>
<reference evidence="2" key="1">
    <citation type="submission" date="2017-05" db="EMBL/GenBank/DDBJ databases">
        <title>The Genome Sequence of EEnterococcus faecalis 9F2_4866.</title>
        <authorList>
            <consortium name="The Broad Institute Genomics Platform"/>
            <consortium name="The Broad Institute Genomic Center for Infectious Diseases"/>
            <person name="Earl A."/>
            <person name="Manson A."/>
            <person name="Schwartman J."/>
            <person name="Gilmore M."/>
            <person name="Abouelleil A."/>
            <person name="Cao P."/>
            <person name="Chapman S."/>
            <person name="Cusick C."/>
            <person name="Shea T."/>
            <person name="Young S."/>
            <person name="Neafsey D."/>
            <person name="Nusbaum C."/>
            <person name="Birren B."/>
        </authorList>
    </citation>
    <scope>NUCLEOTIDE SEQUENCE [LARGE SCALE GENOMIC DNA]</scope>
    <source>
        <strain evidence="2">7F3_DIV0205</strain>
    </source>
</reference>
<evidence type="ECO:0000313" key="1">
    <source>
        <dbReference type="EMBL" id="WYJ99192.1"/>
    </source>
</evidence>
<dbReference type="Gene3D" id="3.40.1440.10">
    <property type="entry name" value="GIY-YIG endonuclease"/>
    <property type="match status" value="1"/>
</dbReference>
<evidence type="ECO:0008006" key="3">
    <source>
        <dbReference type="Google" id="ProtNLM"/>
    </source>
</evidence>
<accession>A0AAQ3W643</accession>
<keyword evidence="2" id="KW-1185">Reference proteome</keyword>
<sequence length="144" mass="16472">MPRKGEGGIKIEEKRYRKIYVLELGNKGFKYYVGHTSKTMENIFKEHLQGGRALTKNNQPIRIVEVSEIGLTGRAEADKLTTNKVIECMGEYGIENVRGGRFTSLNKSYHLQDVAYSIDYSKELDNNMAFLAPQLEKIRKQGRI</sequence>
<dbReference type="EMBL" id="CP147244">
    <property type="protein sequence ID" value="WYJ99192.1"/>
    <property type="molecule type" value="Genomic_DNA"/>
</dbReference>
<organism evidence="1 2">
    <name type="scientific">Candidatus Enterococcus palustris</name>
    <dbReference type="NCBI Taxonomy" id="1834189"/>
    <lineage>
        <taxon>Bacteria</taxon>
        <taxon>Bacillati</taxon>
        <taxon>Bacillota</taxon>
        <taxon>Bacilli</taxon>
        <taxon>Lactobacillales</taxon>
        <taxon>Enterococcaceae</taxon>
        <taxon>Enterococcus</taxon>
    </lineage>
</organism>
<dbReference type="InterPro" id="IPR035901">
    <property type="entry name" value="GIY-YIG_endonuc_sf"/>
</dbReference>
<protein>
    <recommendedName>
        <fullName evidence="3">GIY-YIG domain-containing protein</fullName>
    </recommendedName>
</protein>
<proteinExistence type="predicted"/>